<evidence type="ECO:0000313" key="1">
    <source>
        <dbReference type="EMBL" id="AZS26230.1"/>
    </source>
</evidence>
<proteinExistence type="predicted"/>
<evidence type="ECO:0000313" key="4">
    <source>
        <dbReference type="Proteomes" id="UP000256923"/>
    </source>
</evidence>
<protein>
    <submittedName>
        <fullName evidence="1">Uncharacterized protein</fullName>
    </submittedName>
</protein>
<dbReference type="EMBL" id="CP034672">
    <property type="protein sequence ID" value="AZS26383.1"/>
    <property type="molecule type" value="Genomic_DNA"/>
</dbReference>
<dbReference type="EMBL" id="CP034672">
    <property type="protein sequence ID" value="AZS26230.1"/>
    <property type="molecule type" value="Genomic_DNA"/>
</dbReference>
<dbReference type="RefSeq" id="WP_116285064.1">
    <property type="nucleotide sequence ID" value="NZ_CP034672.1"/>
</dbReference>
<organism evidence="1 4">
    <name type="scientific">Vibrio anguillarum</name>
    <name type="common">Listonella anguillarum</name>
    <dbReference type="NCBI Taxonomy" id="55601"/>
    <lineage>
        <taxon>Bacteria</taxon>
        <taxon>Pseudomonadati</taxon>
        <taxon>Pseudomonadota</taxon>
        <taxon>Gammaproteobacteria</taxon>
        <taxon>Vibrionales</taxon>
        <taxon>Vibrionaceae</taxon>
        <taxon>Vibrio</taxon>
    </lineage>
</organism>
<name>A0A7U6FRZ1_VIBAN</name>
<evidence type="ECO:0000313" key="2">
    <source>
        <dbReference type="EMBL" id="AZS26383.1"/>
    </source>
</evidence>
<evidence type="ECO:0000313" key="5">
    <source>
        <dbReference type="Proteomes" id="UP000726136"/>
    </source>
</evidence>
<gene>
    <name evidence="1" type="ORF">DYL72_15085</name>
    <name evidence="2" type="ORF">DYL72_15885</name>
    <name evidence="3" type="ORF">EAY46_15680</name>
</gene>
<evidence type="ECO:0000313" key="3">
    <source>
        <dbReference type="EMBL" id="MBF4374510.1"/>
    </source>
</evidence>
<dbReference type="EMBL" id="RDPI01000019">
    <property type="protein sequence ID" value="MBF4374510.1"/>
    <property type="molecule type" value="Genomic_DNA"/>
</dbReference>
<dbReference type="Proteomes" id="UP000726136">
    <property type="component" value="Unassembled WGS sequence"/>
</dbReference>
<reference evidence="3 5" key="2">
    <citation type="journal article" date="2021" name="PeerJ">
        <title>Analysis of 44 Vibrio anguillarum genomes reveals high genetic diversity.</title>
        <authorList>
            <person name="Hansen M.J."/>
            <person name="Dalsgaard I."/>
        </authorList>
    </citation>
    <scope>NUCLEOTIDE SEQUENCE [LARGE SCALE GENOMIC DNA]</scope>
    <source>
        <strain evidence="3 5">040915-1/1B</strain>
    </source>
</reference>
<dbReference type="AlphaFoldDB" id="A0A7U6FRZ1"/>
<sequence length="92" mass="10637">MSEVVFHHVKEGQFFILAKTRSMTKLYAQECEKTPNRFSLVGIDQLKGIAYAVRHGRTNELRTWRLDILINRVRKMGLSNVEVQLLHPADDA</sequence>
<keyword evidence="5" id="KW-1185">Reference proteome</keyword>
<accession>A0A7U6FRZ1</accession>
<reference evidence="1 4" key="1">
    <citation type="submission" date="2018-12" db="EMBL/GenBank/DDBJ databases">
        <title>Characterization and Draft Genome of Vibrio anguillarum J360 Marine Pathogen Isolated from an Outbreak in Lumpfish (Cyclopterus lumpus).</title>
        <authorList>
            <person name="Vasquez J.I."/>
            <person name="Cao T."/>
            <person name="Chakraborty S."/>
            <person name="Gnanagobal H."/>
            <person name="Wescot J."/>
            <person name="Boyce D."/>
            <person name="Santander J."/>
        </authorList>
    </citation>
    <scope>NUCLEOTIDE SEQUENCE [LARGE SCALE GENOMIC DNA]</scope>
    <source>
        <strain evidence="1 4">J360</strain>
    </source>
</reference>
<dbReference type="Proteomes" id="UP000256923">
    <property type="component" value="Chromosome 1"/>
</dbReference>